<evidence type="ECO:0000313" key="7">
    <source>
        <dbReference type="EMBL" id="KPA86481.1"/>
    </source>
</evidence>
<name>A0A0N0VHT9_LEPPY</name>
<feature type="compositionally biased region" description="Polar residues" evidence="5">
    <location>
        <begin position="253"/>
        <end position="268"/>
    </location>
</feature>
<dbReference type="InterPro" id="IPR004181">
    <property type="entry name" value="Znf_MIZ"/>
</dbReference>
<dbReference type="EMBL" id="LGTL01000001">
    <property type="protein sequence ID" value="KPA86481.1"/>
    <property type="molecule type" value="Genomic_DNA"/>
</dbReference>
<evidence type="ECO:0000256" key="1">
    <source>
        <dbReference type="ARBA" id="ARBA00022723"/>
    </source>
</evidence>
<feature type="compositionally biased region" description="Polar residues" evidence="5">
    <location>
        <begin position="129"/>
        <end position="156"/>
    </location>
</feature>
<feature type="compositionally biased region" description="Low complexity" evidence="5">
    <location>
        <begin position="269"/>
        <end position="287"/>
    </location>
</feature>
<keyword evidence="1" id="KW-0479">Metal-binding</keyword>
<reference evidence="7 8" key="1">
    <citation type="submission" date="2015-07" db="EMBL/GenBank/DDBJ databases">
        <title>High-quality genome of monoxenous trypanosomatid Leptomonas pyrrhocoris.</title>
        <authorList>
            <person name="Flegontov P."/>
            <person name="Butenko A."/>
            <person name="Firsov S."/>
            <person name="Vlcek C."/>
            <person name="Logacheva M.D."/>
            <person name="Field M."/>
            <person name="Filatov D."/>
            <person name="Flegontova O."/>
            <person name="Gerasimov E."/>
            <person name="Jackson A.P."/>
            <person name="Kelly S."/>
            <person name="Opperdoes F."/>
            <person name="O'Reilly A."/>
            <person name="Votypka J."/>
            <person name="Yurchenko V."/>
            <person name="Lukes J."/>
        </authorList>
    </citation>
    <scope>NUCLEOTIDE SEQUENCE [LARGE SCALE GENOMIC DNA]</scope>
    <source>
        <strain evidence="7">H10</strain>
    </source>
</reference>
<keyword evidence="3" id="KW-0862">Zinc</keyword>
<feature type="compositionally biased region" description="Low complexity" evidence="5">
    <location>
        <begin position="211"/>
        <end position="222"/>
    </location>
</feature>
<evidence type="ECO:0000256" key="4">
    <source>
        <dbReference type="PROSITE-ProRule" id="PRU00452"/>
    </source>
</evidence>
<feature type="compositionally biased region" description="Basic and acidic residues" evidence="5">
    <location>
        <begin position="641"/>
        <end position="650"/>
    </location>
</feature>
<evidence type="ECO:0000256" key="2">
    <source>
        <dbReference type="ARBA" id="ARBA00022771"/>
    </source>
</evidence>
<dbReference type="Pfam" id="PF02891">
    <property type="entry name" value="zf-MIZ"/>
    <property type="match status" value="1"/>
</dbReference>
<dbReference type="OrthoDB" id="27975at2759"/>
<protein>
    <recommendedName>
        <fullName evidence="6">SP-RING-type domain-containing protein</fullName>
    </recommendedName>
</protein>
<evidence type="ECO:0000313" key="8">
    <source>
        <dbReference type="Proteomes" id="UP000037923"/>
    </source>
</evidence>
<sequence length="741" mass="80588">MSRYNGEVHFRGMTESDWRRLHTRVIPNPVPLEEFKVIVLTGKLQDRYLAKDLHKMMQELRDLLREHGELREAAIFPLSGKKQELAQAAAAAVRVIDAHRECIPALRRSPGSTATPLPLSADTSDARDGSTSPTLDSASDQQRRSTSGRGSAEQQTATGLLLASSASGRPPTSPRRSFRILSLSDHVSTAKQPLASSAALLNGASPTGAAAAQISSSATSPPARRREPAVARGGSADRSAGQDEKPAKEAPSRLTTSWTTNERLSSTIAQHAAAAAPAAASLPHQQATDPATPFSTVGPTLPLSTAATNELALLNEAAPPFFCVLNVARRFQLRFGSSPLKFEIPVQYTEAVHNRRLRVYVIPLHHPNIPARWPTAKEFVVYVNEQCVMTPWKRSWPERKQEVAKTFLPLDITYLLSRNITSQRMQTDVFNKEYLSPAIVAVVQPRSLEEVTESMLLSRLGCRNVAQVKQAFEDSASRNGRRQTPTCPPSLLVSNNAAVLQSYARILDDDEEEDGLEVDDPVITTKCPISQLPLSIPVRGPHCRHLQCVDLDSFLVSSHKGAYWNCALCDAEMRPKGVQIDTVLWSYLSSFGSSDSYPAYLRLSARVSPGTATESKYYWHPSNRTGEDADVVTTDNDNDDAEQREAEEQRNSSGGDGNGDGRVAHEDGRPRPRTAPTPPHVLHPRSMSSPQDSPATGTPISSNSSASWTGEGAGTTGNGRKRSRETSTGEQQGTADDPIEL</sequence>
<comment type="caution">
    <text evidence="7">The sequence shown here is derived from an EMBL/GenBank/DDBJ whole genome shotgun (WGS) entry which is preliminary data.</text>
</comment>
<dbReference type="OMA" id="PVITTKC"/>
<dbReference type="VEuPathDB" id="TriTrypDB:LpyrH10_01_6320"/>
<feature type="region of interest" description="Disordered" evidence="5">
    <location>
        <begin position="211"/>
        <end position="296"/>
    </location>
</feature>
<dbReference type="Gene3D" id="3.30.40.10">
    <property type="entry name" value="Zinc/RING finger domain, C3HC4 (zinc finger)"/>
    <property type="match status" value="1"/>
</dbReference>
<proteinExistence type="predicted"/>
<dbReference type="CDD" id="cd16650">
    <property type="entry name" value="SP-RING_PIAS-like"/>
    <property type="match status" value="1"/>
</dbReference>
<accession>A0A0N0VHT9</accession>
<dbReference type="PANTHER" id="PTHR10782:SF96">
    <property type="entry name" value="SP-RING-TYPE DOMAIN-CONTAINING PROTEIN"/>
    <property type="match status" value="1"/>
</dbReference>
<gene>
    <name evidence="7" type="ORF">ABB37_00632</name>
</gene>
<keyword evidence="8" id="KW-1185">Reference proteome</keyword>
<evidence type="ECO:0000256" key="5">
    <source>
        <dbReference type="SAM" id="MobiDB-lite"/>
    </source>
</evidence>
<keyword evidence="2 4" id="KW-0863">Zinc-finger</keyword>
<dbReference type="RefSeq" id="XP_015664920.1">
    <property type="nucleotide sequence ID" value="XM_015796912.1"/>
</dbReference>
<feature type="compositionally biased region" description="Basic and acidic residues" evidence="5">
    <location>
        <begin position="240"/>
        <end position="251"/>
    </location>
</feature>
<dbReference type="GO" id="GO:0016925">
    <property type="term" value="P:protein sumoylation"/>
    <property type="evidence" value="ECO:0007669"/>
    <property type="project" value="TreeGrafter"/>
</dbReference>
<feature type="domain" description="SP-RING-type" evidence="6">
    <location>
        <begin position="512"/>
        <end position="593"/>
    </location>
</feature>
<dbReference type="GO" id="GO:0000785">
    <property type="term" value="C:chromatin"/>
    <property type="evidence" value="ECO:0007669"/>
    <property type="project" value="TreeGrafter"/>
</dbReference>
<dbReference type="GO" id="GO:0061665">
    <property type="term" value="F:SUMO ligase activity"/>
    <property type="evidence" value="ECO:0007669"/>
    <property type="project" value="TreeGrafter"/>
</dbReference>
<dbReference type="Proteomes" id="UP000037923">
    <property type="component" value="Unassembled WGS sequence"/>
</dbReference>
<dbReference type="AlphaFoldDB" id="A0A0N0VHT9"/>
<evidence type="ECO:0000259" key="6">
    <source>
        <dbReference type="PROSITE" id="PS51044"/>
    </source>
</evidence>
<feature type="compositionally biased region" description="Polar residues" evidence="5">
    <location>
        <begin position="686"/>
        <end position="708"/>
    </location>
</feature>
<feature type="region of interest" description="Disordered" evidence="5">
    <location>
        <begin position="612"/>
        <end position="741"/>
    </location>
</feature>
<organism evidence="7 8">
    <name type="scientific">Leptomonas pyrrhocoris</name>
    <name type="common">Firebug parasite</name>
    <dbReference type="NCBI Taxonomy" id="157538"/>
    <lineage>
        <taxon>Eukaryota</taxon>
        <taxon>Discoba</taxon>
        <taxon>Euglenozoa</taxon>
        <taxon>Kinetoplastea</taxon>
        <taxon>Metakinetoplastina</taxon>
        <taxon>Trypanosomatida</taxon>
        <taxon>Trypanosomatidae</taxon>
        <taxon>Leishmaniinae</taxon>
        <taxon>Leptomonas</taxon>
    </lineage>
</organism>
<feature type="region of interest" description="Disordered" evidence="5">
    <location>
        <begin position="107"/>
        <end position="156"/>
    </location>
</feature>
<dbReference type="PROSITE" id="PS51044">
    <property type="entry name" value="ZF_SP_RING"/>
    <property type="match status" value="1"/>
</dbReference>
<dbReference type="PANTHER" id="PTHR10782">
    <property type="entry name" value="ZINC FINGER MIZ DOMAIN-CONTAINING PROTEIN"/>
    <property type="match status" value="1"/>
</dbReference>
<dbReference type="GO" id="GO:0008270">
    <property type="term" value="F:zinc ion binding"/>
    <property type="evidence" value="ECO:0007669"/>
    <property type="project" value="UniProtKB-KW"/>
</dbReference>
<dbReference type="GeneID" id="26900929"/>
<dbReference type="InterPro" id="IPR013083">
    <property type="entry name" value="Znf_RING/FYVE/PHD"/>
</dbReference>
<evidence type="ECO:0000256" key="3">
    <source>
        <dbReference type="ARBA" id="ARBA00022833"/>
    </source>
</evidence>